<accession>A0A0C3ARL6</accession>
<reference evidence="1 2" key="1">
    <citation type="submission" date="2014-04" db="EMBL/GenBank/DDBJ databases">
        <authorList>
            <consortium name="DOE Joint Genome Institute"/>
            <person name="Kuo A."/>
            <person name="Zuccaro A."/>
            <person name="Kohler A."/>
            <person name="Nagy L.G."/>
            <person name="Floudas D."/>
            <person name="Copeland A."/>
            <person name="Barry K.W."/>
            <person name="Cichocki N."/>
            <person name="Veneault-Fourrey C."/>
            <person name="LaButti K."/>
            <person name="Lindquist E.A."/>
            <person name="Lipzen A."/>
            <person name="Lundell T."/>
            <person name="Morin E."/>
            <person name="Murat C."/>
            <person name="Sun H."/>
            <person name="Tunlid A."/>
            <person name="Henrissat B."/>
            <person name="Grigoriev I.V."/>
            <person name="Hibbett D.S."/>
            <person name="Martin F."/>
            <person name="Nordberg H.P."/>
            <person name="Cantor M.N."/>
            <person name="Hua S.X."/>
        </authorList>
    </citation>
    <scope>NUCLEOTIDE SEQUENCE [LARGE SCALE GENOMIC DNA]</scope>
    <source>
        <strain evidence="1 2">MAFF 305830</strain>
    </source>
</reference>
<protein>
    <submittedName>
        <fullName evidence="1">Uncharacterized protein</fullName>
    </submittedName>
</protein>
<proteinExistence type="predicted"/>
<gene>
    <name evidence="1" type="ORF">M408DRAFT_281740</name>
</gene>
<dbReference type="Proteomes" id="UP000054097">
    <property type="component" value="Unassembled WGS sequence"/>
</dbReference>
<dbReference type="AlphaFoldDB" id="A0A0C3ARL6"/>
<dbReference type="EMBL" id="KN824350">
    <property type="protein sequence ID" value="KIM22679.1"/>
    <property type="molecule type" value="Genomic_DNA"/>
</dbReference>
<sequence>MTKPIRGRTDNYRWHVVMIQGILLLTNIRDTRFDYRRCVYDILALAATIDEYWEIPSQTMYGLFYQKLAVMADDVLARSCSQYKVCICVIGQLELSLKMS</sequence>
<dbReference type="HOGENOM" id="CLU_2307801_0_0_1"/>
<organism evidence="1 2">
    <name type="scientific">Serendipita vermifera MAFF 305830</name>
    <dbReference type="NCBI Taxonomy" id="933852"/>
    <lineage>
        <taxon>Eukaryota</taxon>
        <taxon>Fungi</taxon>
        <taxon>Dikarya</taxon>
        <taxon>Basidiomycota</taxon>
        <taxon>Agaricomycotina</taxon>
        <taxon>Agaricomycetes</taxon>
        <taxon>Sebacinales</taxon>
        <taxon>Serendipitaceae</taxon>
        <taxon>Serendipita</taxon>
    </lineage>
</organism>
<reference evidence="2" key="2">
    <citation type="submission" date="2015-01" db="EMBL/GenBank/DDBJ databases">
        <title>Evolutionary Origins and Diversification of the Mycorrhizal Mutualists.</title>
        <authorList>
            <consortium name="DOE Joint Genome Institute"/>
            <consortium name="Mycorrhizal Genomics Consortium"/>
            <person name="Kohler A."/>
            <person name="Kuo A."/>
            <person name="Nagy L.G."/>
            <person name="Floudas D."/>
            <person name="Copeland A."/>
            <person name="Barry K.W."/>
            <person name="Cichocki N."/>
            <person name="Veneault-Fourrey C."/>
            <person name="LaButti K."/>
            <person name="Lindquist E.A."/>
            <person name="Lipzen A."/>
            <person name="Lundell T."/>
            <person name="Morin E."/>
            <person name="Murat C."/>
            <person name="Riley R."/>
            <person name="Ohm R."/>
            <person name="Sun H."/>
            <person name="Tunlid A."/>
            <person name="Henrissat B."/>
            <person name="Grigoriev I.V."/>
            <person name="Hibbett D.S."/>
            <person name="Martin F."/>
        </authorList>
    </citation>
    <scope>NUCLEOTIDE SEQUENCE [LARGE SCALE GENOMIC DNA]</scope>
    <source>
        <strain evidence="2">MAFF 305830</strain>
    </source>
</reference>
<evidence type="ECO:0000313" key="1">
    <source>
        <dbReference type="EMBL" id="KIM22679.1"/>
    </source>
</evidence>
<keyword evidence="2" id="KW-1185">Reference proteome</keyword>
<evidence type="ECO:0000313" key="2">
    <source>
        <dbReference type="Proteomes" id="UP000054097"/>
    </source>
</evidence>
<name>A0A0C3ARL6_SERVB</name>